<evidence type="ECO:0000313" key="2">
    <source>
        <dbReference type="EMBL" id="NPE25110.1"/>
    </source>
</evidence>
<reference evidence="2 3" key="1">
    <citation type="submission" date="2020-05" db="EMBL/GenBank/DDBJ databases">
        <title>Distinct polysaccharide utilization as determinants for interspecies competition between intestinal Prevotella spp.</title>
        <authorList>
            <person name="Galvez E.J.C."/>
            <person name="Iljazovic A."/>
            <person name="Strowig T."/>
        </authorList>
    </citation>
    <scope>NUCLEOTIDE SEQUENCE [LARGE SCALE GENOMIC DNA]</scope>
    <source>
        <strain evidence="2 3">PCHR</strain>
    </source>
</reference>
<dbReference type="Proteomes" id="UP000820977">
    <property type="component" value="Unassembled WGS sequence"/>
</dbReference>
<dbReference type="InterPro" id="IPR002798">
    <property type="entry name" value="SpoIIM-like"/>
</dbReference>
<feature type="transmembrane region" description="Helical" evidence="1">
    <location>
        <begin position="223"/>
        <end position="242"/>
    </location>
</feature>
<feature type="transmembrane region" description="Helical" evidence="1">
    <location>
        <begin position="99"/>
        <end position="120"/>
    </location>
</feature>
<dbReference type="PANTHER" id="PTHR35337">
    <property type="entry name" value="SLR1478 PROTEIN"/>
    <property type="match status" value="1"/>
</dbReference>
<dbReference type="EMBL" id="JABKKJ010000007">
    <property type="protein sequence ID" value="NPE25110.1"/>
    <property type="molecule type" value="Genomic_DNA"/>
</dbReference>
<evidence type="ECO:0000256" key="1">
    <source>
        <dbReference type="SAM" id="Phobius"/>
    </source>
</evidence>
<proteinExistence type="predicted"/>
<keyword evidence="1" id="KW-0812">Transmembrane</keyword>
<keyword evidence="1" id="KW-0472">Membrane</keyword>
<feature type="transmembrane region" description="Helical" evidence="1">
    <location>
        <begin position="288"/>
        <end position="309"/>
    </location>
</feature>
<keyword evidence="1" id="KW-1133">Transmembrane helix</keyword>
<comment type="caution">
    <text evidence="2">The sequence shown here is derived from an EMBL/GenBank/DDBJ whole genome shotgun (WGS) entry which is preliminary data.</text>
</comment>
<feature type="transmembrane region" description="Helical" evidence="1">
    <location>
        <begin position="158"/>
        <end position="179"/>
    </location>
</feature>
<gene>
    <name evidence="2" type="ORF">HPS54_06190</name>
</gene>
<accession>A0ABX2B4E7</accession>
<feature type="transmembrane region" description="Helical" evidence="1">
    <location>
        <begin position="262"/>
        <end position="282"/>
    </location>
</feature>
<feature type="transmembrane region" description="Helical" evidence="1">
    <location>
        <begin position="186"/>
        <end position="203"/>
    </location>
</feature>
<sequence length="328" mass="37374">MKEIVFIRNNIDRWQKAEHVMDDTFWYTPDELAEMYVGITSDLAFAMTHYPESRITVYLNNLASAIHNEIYKNKREKWSRMLTFWTHEVPLVMYHERRLLLVSFLIMFVSAVIGMISQAADPEFVRVILGDGYVDMTLDNIAKGKPMDVYAGGDETSMFLYITFNNIGVAFRTFVLGLFTSIGTGWSLFYNGIMIGCFETFFWQHGLLGESFLTVFLHGTLEMSAVVVAGAAGLALGNGWLFPGTYSRLVSFRRGARRGLKIVVGTVPIFIVAGFVEGFVTRHTELPYLFRLGFILLSLAFVIFYFIILPCHINNKQNKIESHAKKKD</sequence>
<protein>
    <submittedName>
        <fullName evidence="2">Stage II sporulation protein M</fullName>
    </submittedName>
</protein>
<dbReference type="Pfam" id="PF01944">
    <property type="entry name" value="SpoIIM"/>
    <property type="match status" value="1"/>
</dbReference>
<name>A0ABX2B4E7_9BACT</name>
<evidence type="ECO:0000313" key="3">
    <source>
        <dbReference type="Proteomes" id="UP000820977"/>
    </source>
</evidence>
<dbReference type="RefSeq" id="WP_172344593.1">
    <property type="nucleotide sequence ID" value="NZ_CASYYZ010000099.1"/>
</dbReference>
<keyword evidence="3" id="KW-1185">Reference proteome</keyword>
<dbReference type="PANTHER" id="PTHR35337:SF1">
    <property type="entry name" value="SLR1478 PROTEIN"/>
    <property type="match status" value="1"/>
</dbReference>
<organism evidence="2 3">
    <name type="scientific">Xylanibacter caecicola</name>
    <dbReference type="NCBI Taxonomy" id="2736294"/>
    <lineage>
        <taxon>Bacteria</taxon>
        <taxon>Pseudomonadati</taxon>
        <taxon>Bacteroidota</taxon>
        <taxon>Bacteroidia</taxon>
        <taxon>Bacteroidales</taxon>
        <taxon>Prevotellaceae</taxon>
        <taxon>Xylanibacter</taxon>
    </lineage>
</organism>